<evidence type="ECO:0000313" key="2">
    <source>
        <dbReference type="EMBL" id="GAA4418185.1"/>
    </source>
</evidence>
<protein>
    <submittedName>
        <fullName evidence="2">Uncharacterized protein</fullName>
    </submittedName>
</protein>
<sequence>MNRSVLWGGAFGLLVLALAAVWWSGSTTVADTPPSSVAAVNAPVGMPMPSGPADGTAGLSPRAPAGLASAPAQRVPGAATDPSRPKLEDIQAELQTLSAGGRTPQPQELDAVFEKLERYNGGSQMGGVDLQLIRKNLQAAARIQQLSEQMKPLAADPTPENVQKLQALVAEMRQVQATMDVKGLMAAASAMPGGKP</sequence>
<evidence type="ECO:0000256" key="1">
    <source>
        <dbReference type="SAM" id="MobiDB-lite"/>
    </source>
</evidence>
<gene>
    <name evidence="2" type="ORF">GCM10023090_02810</name>
</gene>
<keyword evidence="3" id="KW-1185">Reference proteome</keyword>
<dbReference type="EMBL" id="BAABEX010000003">
    <property type="protein sequence ID" value="GAA4418185.1"/>
    <property type="molecule type" value="Genomic_DNA"/>
</dbReference>
<proteinExistence type="predicted"/>
<name>A0ABP8KXB7_9BURK</name>
<reference evidence="3" key="1">
    <citation type="journal article" date="2019" name="Int. J. Syst. Evol. Microbiol.">
        <title>The Global Catalogue of Microorganisms (GCM) 10K type strain sequencing project: providing services to taxonomists for standard genome sequencing and annotation.</title>
        <authorList>
            <consortium name="The Broad Institute Genomics Platform"/>
            <consortium name="The Broad Institute Genome Sequencing Center for Infectious Disease"/>
            <person name="Wu L."/>
            <person name="Ma J."/>
        </authorList>
    </citation>
    <scope>NUCLEOTIDE SEQUENCE [LARGE SCALE GENOMIC DNA]</scope>
    <source>
        <strain evidence="3">JCM 31890</strain>
    </source>
</reference>
<feature type="region of interest" description="Disordered" evidence="1">
    <location>
        <begin position="48"/>
        <end position="84"/>
    </location>
</feature>
<organism evidence="2 3">
    <name type="scientific">Acidovorax lacteus</name>
    <dbReference type="NCBI Taxonomy" id="1924988"/>
    <lineage>
        <taxon>Bacteria</taxon>
        <taxon>Pseudomonadati</taxon>
        <taxon>Pseudomonadota</taxon>
        <taxon>Betaproteobacteria</taxon>
        <taxon>Burkholderiales</taxon>
        <taxon>Comamonadaceae</taxon>
        <taxon>Acidovorax</taxon>
    </lineage>
</organism>
<evidence type="ECO:0000313" key="3">
    <source>
        <dbReference type="Proteomes" id="UP001501788"/>
    </source>
</evidence>
<dbReference type="Proteomes" id="UP001501788">
    <property type="component" value="Unassembled WGS sequence"/>
</dbReference>
<accession>A0ABP8KXB7</accession>
<comment type="caution">
    <text evidence="2">The sequence shown here is derived from an EMBL/GenBank/DDBJ whole genome shotgun (WGS) entry which is preliminary data.</text>
</comment>
<dbReference type="RefSeq" id="WP_345060497.1">
    <property type="nucleotide sequence ID" value="NZ_BAABEX010000003.1"/>
</dbReference>